<evidence type="ECO:0000256" key="1">
    <source>
        <dbReference type="SAM" id="MobiDB-lite"/>
    </source>
</evidence>
<dbReference type="GO" id="GO:0003676">
    <property type="term" value="F:nucleic acid binding"/>
    <property type="evidence" value="ECO:0007669"/>
    <property type="project" value="InterPro"/>
</dbReference>
<dbReference type="PANTHER" id="PTHR46786">
    <property type="entry name" value="ZINC FINGER MATRIN-TYPE PROTEIN 3"/>
    <property type="match status" value="1"/>
</dbReference>
<protein>
    <submittedName>
        <fullName evidence="2">Endoribonuclease Dicer homolog 3a-like isoform X3</fullName>
    </submittedName>
</protein>
<feature type="region of interest" description="Disordered" evidence="1">
    <location>
        <begin position="192"/>
        <end position="212"/>
    </location>
</feature>
<feature type="region of interest" description="Disordered" evidence="1">
    <location>
        <begin position="667"/>
        <end position="693"/>
    </location>
</feature>
<evidence type="ECO:0000313" key="3">
    <source>
        <dbReference type="Proteomes" id="UP001152795"/>
    </source>
</evidence>
<dbReference type="Gene3D" id="3.40.50.300">
    <property type="entry name" value="P-loop containing nucleotide triphosphate hydrolases"/>
    <property type="match status" value="2"/>
</dbReference>
<dbReference type="SUPFAM" id="SSF57667">
    <property type="entry name" value="beta-beta-alpha zinc fingers"/>
    <property type="match status" value="3"/>
</dbReference>
<keyword evidence="3" id="KW-1185">Reference proteome</keyword>
<dbReference type="AlphaFoldDB" id="A0A7D9DCP4"/>
<organism evidence="2 3">
    <name type="scientific">Paramuricea clavata</name>
    <name type="common">Red gorgonian</name>
    <name type="synonym">Violescent sea-whip</name>
    <dbReference type="NCBI Taxonomy" id="317549"/>
    <lineage>
        <taxon>Eukaryota</taxon>
        <taxon>Metazoa</taxon>
        <taxon>Cnidaria</taxon>
        <taxon>Anthozoa</taxon>
        <taxon>Octocorallia</taxon>
        <taxon>Malacalcyonacea</taxon>
        <taxon>Plexauridae</taxon>
        <taxon>Paramuricea</taxon>
    </lineage>
</organism>
<dbReference type="InterPro" id="IPR036388">
    <property type="entry name" value="WH-like_DNA-bd_sf"/>
</dbReference>
<dbReference type="EMBL" id="CACRXK020000376">
    <property type="protein sequence ID" value="CAB3981328.1"/>
    <property type="molecule type" value="Genomic_DNA"/>
</dbReference>
<dbReference type="InterPro" id="IPR052644">
    <property type="entry name" value="ZMAT3"/>
</dbReference>
<dbReference type="SMART" id="SM00451">
    <property type="entry name" value="ZnF_U1"/>
    <property type="match status" value="3"/>
</dbReference>
<dbReference type="Gene3D" id="3.30.160.60">
    <property type="entry name" value="Classic Zinc Finger"/>
    <property type="match status" value="3"/>
</dbReference>
<dbReference type="Pfam" id="PF12874">
    <property type="entry name" value="zf-met"/>
    <property type="match status" value="3"/>
</dbReference>
<dbReference type="Gene3D" id="1.10.10.10">
    <property type="entry name" value="Winged helix-like DNA-binding domain superfamily/Winged helix DNA-binding domain"/>
    <property type="match status" value="1"/>
</dbReference>
<dbReference type="InterPro" id="IPR013087">
    <property type="entry name" value="Znf_C2H2_type"/>
</dbReference>
<sequence>MFPCPVCDVKLNSAEQRRAHCRGKNHIKREEARKKAQELGTDFDSTPDHCDVCNVPLTSKMTAIDHFKGKMHQKKVKAVEEQRQGFKNYCEICEVSLQSLKVSEAHFNGKQHHKRERKTNSGKGQGRKIPIERKSINSRTSRPRTEDFSPSQNIFGDVFEETAKNSSSWENLNCDNDTEPKDLLGEFRSILNGKSLNSPDTPNSASSETSTEHFFSFDDPVVSNTSVLIPLNTSHPAVHETTIPERQLPVVEPILPPNGLTPYFVFNGEDLPKVTENTALSSLWGSLELNESCNPTLPFPSTVLQSMSAQNEHLVQTQAVVYVLREAGQGISSGDIATKMPGLSPSDVNLILSDLEKHHLVLKSGYAPILWSLVGSTEHTAPSKQHYKTLNGFSSHLEEIPSPKHLQYFESSKESYFDQNGQNNFSTTEAFTALTAAILAPCSISTTTIAPSEGVRPYTHVVESNYTTTTTHSDIVRPYAHVIESNLVNVFQQNISLTVHEIKTKLNFRDEARLLFMLQKLLERNVIVQDGDQRWRLASSTRSNVGVIGEERKRRSPVQSGNELSRDRTPSPPKENGHRIPNGYHTTETSCVSNGFSTPAFSAKNNGHRVFDGFHNSATPPNENDHCTRVPNGYHTSESMVLLKNDCIQADKRNGLWQEINNYGMNAKGVQNSHHGNSNNKQHNRSPQPLPLKTDTSEVLEDLTGTPPKAYQKELYEKAMQEDTVCYLPCGTGKDLVIAQVIAHTVILNPTKEALVIVPDIVSALNVAQVLRKELGSNSKRKKLNVALHAGQLKQSSGKVQVRVLTSSTCLGLLNCGALSWKDVCLLIFDHALMCCNDEASKTILHKYYLKAKMDIRNGHVPKLFSFIDSSTGQENLDETKRTCEDVLSLMGDVSLSCATESVNELEQDKHEAMFVCVQTGLSEEESRMFYLLGTYLNLVFDNLGAQWQPLNSYRELLKISFKEGSVISEAFVKLIHLTGQSLEKRLPASCLKTWRHYLAIGEAIFALLECGEDLAKELLVNLTREDFGFAWANDVGLPGFELSRQLMEKEIPNCGSSLSYPRGSGLRALLEQLMIMQWENARVSSERPLALVIVKLNKTAKILANYLARCPQLAKRNVKTTFVDGSRSHQQKAVMSAIKRRQYQVIVSTDNIKQDELPHCELVVLLDQPTSVYALEQLRTRRATNVVTICRDDDGEDRMKELLRREELVEKAIACIRTGAT</sequence>
<dbReference type="InterPro" id="IPR027417">
    <property type="entry name" value="P-loop_NTPase"/>
</dbReference>
<dbReference type="GO" id="GO:0008270">
    <property type="term" value="F:zinc ion binding"/>
    <property type="evidence" value="ECO:0007669"/>
    <property type="project" value="InterPro"/>
</dbReference>
<dbReference type="Proteomes" id="UP001152795">
    <property type="component" value="Unassembled WGS sequence"/>
</dbReference>
<feature type="compositionally biased region" description="Polar residues" evidence="1">
    <location>
        <begin position="192"/>
        <end position="203"/>
    </location>
</feature>
<accession>A0A7D9DCP4</accession>
<dbReference type="InterPro" id="IPR036236">
    <property type="entry name" value="Znf_C2H2_sf"/>
</dbReference>
<reference evidence="2" key="1">
    <citation type="submission" date="2020-04" db="EMBL/GenBank/DDBJ databases">
        <authorList>
            <person name="Alioto T."/>
            <person name="Alioto T."/>
            <person name="Gomez Garrido J."/>
        </authorList>
    </citation>
    <scope>NUCLEOTIDE SEQUENCE</scope>
    <source>
        <strain evidence="2">A484AB</strain>
    </source>
</reference>
<dbReference type="OrthoDB" id="416741at2759"/>
<dbReference type="SUPFAM" id="SSF52540">
    <property type="entry name" value="P-loop containing nucleoside triphosphate hydrolases"/>
    <property type="match status" value="2"/>
</dbReference>
<name>A0A7D9DCP4_PARCT</name>
<feature type="compositionally biased region" description="Polar residues" evidence="1">
    <location>
        <begin position="667"/>
        <end position="687"/>
    </location>
</feature>
<feature type="region of interest" description="Disordered" evidence="1">
    <location>
        <begin position="106"/>
        <end position="154"/>
    </location>
</feature>
<feature type="region of interest" description="Disordered" evidence="1">
    <location>
        <begin position="542"/>
        <end position="584"/>
    </location>
</feature>
<dbReference type="PROSITE" id="PS00028">
    <property type="entry name" value="ZINC_FINGER_C2H2_1"/>
    <property type="match status" value="1"/>
</dbReference>
<dbReference type="InterPro" id="IPR003604">
    <property type="entry name" value="Matrin/U1-like-C_Znf_C2H2"/>
</dbReference>
<proteinExistence type="predicted"/>
<evidence type="ECO:0000313" key="2">
    <source>
        <dbReference type="EMBL" id="CAB3981328.1"/>
    </source>
</evidence>
<gene>
    <name evidence="2" type="ORF">PACLA_8A011267</name>
</gene>
<dbReference type="PANTHER" id="PTHR46786:SF1">
    <property type="entry name" value="ZINC FINGER MATRIN-TYPE PROTEIN 3"/>
    <property type="match status" value="1"/>
</dbReference>
<comment type="caution">
    <text evidence="2">The sequence shown here is derived from an EMBL/GenBank/DDBJ whole genome shotgun (WGS) entry which is preliminary data.</text>
</comment>